<reference evidence="1 2" key="1">
    <citation type="submission" date="2018-02" db="EMBL/GenBank/DDBJ databases">
        <title>Genomic Encyclopedia of Archaeal and Bacterial Type Strains, Phase II (KMG-II): from individual species to whole genera.</title>
        <authorList>
            <person name="Goeker M."/>
        </authorList>
    </citation>
    <scope>NUCLEOTIDE SEQUENCE [LARGE SCALE GENOMIC DNA]</scope>
    <source>
        <strain evidence="1 2">DSM 15099</strain>
    </source>
</reference>
<protein>
    <submittedName>
        <fullName evidence="1">Uncharacterized protein</fullName>
    </submittedName>
</protein>
<dbReference type="AlphaFoldDB" id="A0A2S6FUD2"/>
<evidence type="ECO:0000313" key="1">
    <source>
        <dbReference type="EMBL" id="PPK43238.1"/>
    </source>
</evidence>
<gene>
    <name evidence="1" type="ORF">BD821_1314</name>
</gene>
<dbReference type="RefSeq" id="WP_104410869.1">
    <property type="nucleotide sequence ID" value="NZ_PTIS01000031.1"/>
</dbReference>
<evidence type="ECO:0000313" key="2">
    <source>
        <dbReference type="Proteomes" id="UP000239863"/>
    </source>
</evidence>
<dbReference type="Proteomes" id="UP000239863">
    <property type="component" value="Unassembled WGS sequence"/>
</dbReference>
<sequence length="261" mass="30814">MKFKNCQLIINSQTPQRNDIRKIYEIGLSCIKDYGSDLYEIHKEFIEDRFLWLYCEYDNSQLYNETVLNKDNDEKEANPRTKSQVELRKQLFICYDTHTNLLYMNNIDKRGFVKYYISDTLQKEVIIKNIFASLEDFQKTVKRIKSLKFVQEDSIMNRMPDSIFQQHTNIYGFDCPSKVTMQVEYGGSRIGELKNALKNLQIKKNAGEFESIILVGYDDQDVEASFDFSSIMKAIEILANKNENSRFNQDEVRDAFLEKIR</sequence>
<comment type="caution">
    <text evidence="1">The sequence shown here is derived from an EMBL/GenBank/DDBJ whole genome shotgun (WGS) entry which is preliminary data.</text>
</comment>
<dbReference type="OrthoDB" id="3010200at2"/>
<name>A0A2S6FUD2_9CLOT</name>
<proteinExistence type="predicted"/>
<dbReference type="EMBL" id="PTIS01000031">
    <property type="protein sequence ID" value="PPK43238.1"/>
    <property type="molecule type" value="Genomic_DNA"/>
</dbReference>
<organism evidence="1 2">
    <name type="scientific">Clostridium algidicarnis DSM 15099</name>
    <dbReference type="NCBI Taxonomy" id="1121295"/>
    <lineage>
        <taxon>Bacteria</taxon>
        <taxon>Bacillati</taxon>
        <taxon>Bacillota</taxon>
        <taxon>Clostridia</taxon>
        <taxon>Eubacteriales</taxon>
        <taxon>Clostridiaceae</taxon>
        <taxon>Clostridium</taxon>
    </lineage>
</organism>
<accession>A0A2S6FUD2</accession>